<name>A0A6A6IIU5_9PLEO</name>
<dbReference type="Pfam" id="PF11807">
    <property type="entry name" value="UstYa"/>
    <property type="match status" value="1"/>
</dbReference>
<dbReference type="InterPro" id="IPR021765">
    <property type="entry name" value="UstYa-like"/>
</dbReference>
<organism evidence="3 4">
    <name type="scientific">Trematosphaeria pertusa</name>
    <dbReference type="NCBI Taxonomy" id="390896"/>
    <lineage>
        <taxon>Eukaryota</taxon>
        <taxon>Fungi</taxon>
        <taxon>Dikarya</taxon>
        <taxon>Ascomycota</taxon>
        <taxon>Pezizomycotina</taxon>
        <taxon>Dothideomycetes</taxon>
        <taxon>Pleosporomycetidae</taxon>
        <taxon>Pleosporales</taxon>
        <taxon>Massarineae</taxon>
        <taxon>Trematosphaeriaceae</taxon>
        <taxon>Trematosphaeria</taxon>
    </lineage>
</organism>
<dbReference type="GeneID" id="54585388"/>
<dbReference type="PANTHER" id="PTHR33365:SF12">
    <property type="entry name" value="TAT PATHWAY SIGNAL SEQUENCE"/>
    <property type="match status" value="1"/>
</dbReference>
<dbReference type="AlphaFoldDB" id="A0A6A6IIU5"/>
<accession>A0A6A6IIU5</accession>
<gene>
    <name evidence="3" type="ORF">BU26DRAFT_550497</name>
</gene>
<dbReference type="EMBL" id="ML987194">
    <property type="protein sequence ID" value="KAF2250331.1"/>
    <property type="molecule type" value="Genomic_DNA"/>
</dbReference>
<reference evidence="3" key="1">
    <citation type="journal article" date="2020" name="Stud. Mycol.">
        <title>101 Dothideomycetes genomes: a test case for predicting lifestyles and emergence of pathogens.</title>
        <authorList>
            <person name="Haridas S."/>
            <person name="Albert R."/>
            <person name="Binder M."/>
            <person name="Bloem J."/>
            <person name="Labutti K."/>
            <person name="Salamov A."/>
            <person name="Andreopoulos B."/>
            <person name="Baker S."/>
            <person name="Barry K."/>
            <person name="Bills G."/>
            <person name="Bluhm B."/>
            <person name="Cannon C."/>
            <person name="Castanera R."/>
            <person name="Culley D."/>
            <person name="Daum C."/>
            <person name="Ezra D."/>
            <person name="Gonzalez J."/>
            <person name="Henrissat B."/>
            <person name="Kuo A."/>
            <person name="Liang C."/>
            <person name="Lipzen A."/>
            <person name="Lutzoni F."/>
            <person name="Magnuson J."/>
            <person name="Mondo S."/>
            <person name="Nolan M."/>
            <person name="Ohm R."/>
            <person name="Pangilinan J."/>
            <person name="Park H.-J."/>
            <person name="Ramirez L."/>
            <person name="Alfaro M."/>
            <person name="Sun H."/>
            <person name="Tritt A."/>
            <person name="Yoshinaga Y."/>
            <person name="Zwiers L.-H."/>
            <person name="Turgeon B."/>
            <person name="Goodwin S."/>
            <person name="Spatafora J."/>
            <person name="Crous P."/>
            <person name="Grigoriev I."/>
        </authorList>
    </citation>
    <scope>NUCLEOTIDE SEQUENCE</scope>
    <source>
        <strain evidence="3">CBS 122368</strain>
    </source>
</reference>
<dbReference type="RefSeq" id="XP_033685335.1">
    <property type="nucleotide sequence ID" value="XM_033832058.1"/>
</dbReference>
<evidence type="ECO:0000256" key="1">
    <source>
        <dbReference type="ARBA" id="ARBA00035112"/>
    </source>
</evidence>
<keyword evidence="2" id="KW-0472">Membrane</keyword>
<protein>
    <submittedName>
        <fullName evidence="3">Uncharacterized protein</fullName>
    </submittedName>
</protein>
<keyword evidence="2" id="KW-1133">Transmembrane helix</keyword>
<evidence type="ECO:0000313" key="3">
    <source>
        <dbReference type="EMBL" id="KAF2250331.1"/>
    </source>
</evidence>
<keyword evidence="2" id="KW-0812">Transmembrane</keyword>
<sequence length="166" mass="18842">MTSDQNEPLLAQYGSDDEGLEHKFPRAWEPSLLESRWRQNIAVHGTLILLYTVISAMVVYRYTSLPDASSSCIRSNTIPIPFTTHPVTFHNLSQTRYAGDKPKQDLDAAWEDLLRPMNMRFTKEELESANQHSVALPEGGGYLRWFGVFHVLHCTVRPSAQVTPVE</sequence>
<comment type="similarity">
    <text evidence="1">Belongs to the ustYa family.</text>
</comment>
<dbReference type="Proteomes" id="UP000800094">
    <property type="component" value="Unassembled WGS sequence"/>
</dbReference>
<dbReference type="OrthoDB" id="3687641at2759"/>
<evidence type="ECO:0000256" key="2">
    <source>
        <dbReference type="SAM" id="Phobius"/>
    </source>
</evidence>
<dbReference type="GO" id="GO:0043386">
    <property type="term" value="P:mycotoxin biosynthetic process"/>
    <property type="evidence" value="ECO:0007669"/>
    <property type="project" value="InterPro"/>
</dbReference>
<keyword evidence="4" id="KW-1185">Reference proteome</keyword>
<evidence type="ECO:0000313" key="4">
    <source>
        <dbReference type="Proteomes" id="UP000800094"/>
    </source>
</evidence>
<dbReference type="PANTHER" id="PTHR33365">
    <property type="entry name" value="YALI0B05434P"/>
    <property type="match status" value="1"/>
</dbReference>
<proteinExistence type="inferred from homology"/>
<feature type="transmembrane region" description="Helical" evidence="2">
    <location>
        <begin position="41"/>
        <end position="60"/>
    </location>
</feature>